<comment type="caution">
    <text evidence="14">The sequence shown here is derived from an EMBL/GenBank/DDBJ whole genome shotgun (WGS) entry which is preliminary data.</text>
</comment>
<evidence type="ECO:0000259" key="13">
    <source>
        <dbReference type="Pfam" id="PF13733"/>
    </source>
</evidence>
<gene>
    <name evidence="15" type="ORF">JXQ802_LOCUS12523</name>
    <name evidence="14" type="ORF">PYM288_LOCUS3397</name>
</gene>
<dbReference type="InterPro" id="IPR027791">
    <property type="entry name" value="Galactosyl_T_C"/>
</dbReference>
<dbReference type="InterPro" id="IPR027995">
    <property type="entry name" value="Galactosyl_T_N"/>
</dbReference>
<dbReference type="PANTHER" id="PTHR19300:SF57">
    <property type="entry name" value="BETA-1,4-N-ACETYLGALACTOSAMINYLTRANSFERASE"/>
    <property type="match status" value="1"/>
</dbReference>
<keyword evidence="17" id="KW-1185">Reference proteome</keyword>
<dbReference type="PRINTS" id="PR02050">
    <property type="entry name" value="B14GALTRFASE"/>
</dbReference>
<evidence type="ECO:0000313" key="15">
    <source>
        <dbReference type="EMBL" id="CAF0968189.1"/>
    </source>
</evidence>
<dbReference type="EC" id="2.4.1.-" evidence="11"/>
<keyword evidence="6" id="KW-0812">Transmembrane</keyword>
<dbReference type="GO" id="GO:0005794">
    <property type="term" value="C:Golgi apparatus"/>
    <property type="evidence" value="ECO:0007669"/>
    <property type="project" value="TreeGrafter"/>
</dbReference>
<feature type="domain" description="Galactosyltransferase C-terminal" evidence="12">
    <location>
        <begin position="219"/>
        <end position="296"/>
    </location>
</feature>
<dbReference type="Pfam" id="PF02709">
    <property type="entry name" value="Glyco_transf_7C"/>
    <property type="match status" value="1"/>
</dbReference>
<sequence length="349" mass="41108">MCITSTINIIYVVRHYISPDNNVFMMSTTSRTGDSQTNTSDNQSGQRYGLFDETYQLFLQTFTANFMLILEHQNNASLYCPSIPPNLQGPIIIHEPPENFSVLNTSPYYPEVQHGGRYHPKTCLARHKIAIIVPYRDRWDILRRFLFHTHRFLQRQQLDYRIYVCEQAFDKTFNKGIVMNSCFKEILNLEPNTICFIMHDVDLLLIDDRNMYTCPSYPRHLSVAIDKFDYYLPYPELVGGVLAMRREHYILVNGYSTNYWGWGGEDDDMHKRITNKHLILERPPASIARYKMLKHTHQKLNPSRMKVLRTAHIRIDSDGVNNVKYKLLNTSFHHLYTHFLIDVGEQKRH</sequence>
<comment type="subcellular location">
    <subcellularLocation>
        <location evidence="1">Membrane</location>
        <topology evidence="1">Single-pass type II membrane protein</topology>
    </subcellularLocation>
</comment>
<evidence type="ECO:0000256" key="6">
    <source>
        <dbReference type="ARBA" id="ARBA00022692"/>
    </source>
</evidence>
<keyword evidence="9" id="KW-0472">Membrane</keyword>
<organism evidence="14 16">
    <name type="scientific">Rotaria sordida</name>
    <dbReference type="NCBI Taxonomy" id="392033"/>
    <lineage>
        <taxon>Eukaryota</taxon>
        <taxon>Metazoa</taxon>
        <taxon>Spiralia</taxon>
        <taxon>Gnathifera</taxon>
        <taxon>Rotifera</taxon>
        <taxon>Eurotatoria</taxon>
        <taxon>Bdelloidea</taxon>
        <taxon>Philodinida</taxon>
        <taxon>Philodinidae</taxon>
        <taxon>Rotaria</taxon>
    </lineage>
</organism>
<dbReference type="SUPFAM" id="SSF53448">
    <property type="entry name" value="Nucleotide-diphospho-sugar transferases"/>
    <property type="match status" value="1"/>
</dbReference>
<evidence type="ECO:0000313" key="14">
    <source>
        <dbReference type="EMBL" id="CAF0776678.1"/>
    </source>
</evidence>
<dbReference type="UniPathway" id="UPA00378"/>
<dbReference type="Proteomes" id="UP000663870">
    <property type="component" value="Unassembled WGS sequence"/>
</dbReference>
<dbReference type="InterPro" id="IPR003859">
    <property type="entry name" value="Galactosyl_T"/>
</dbReference>
<keyword evidence="7 11" id="KW-0735">Signal-anchor</keyword>
<keyword evidence="10 11" id="KW-0325">Glycoprotein</keyword>
<evidence type="ECO:0000256" key="11">
    <source>
        <dbReference type="RuleBase" id="RU368121"/>
    </source>
</evidence>
<keyword evidence="5 11" id="KW-0808">Transferase</keyword>
<evidence type="ECO:0000256" key="2">
    <source>
        <dbReference type="ARBA" id="ARBA00004922"/>
    </source>
</evidence>
<evidence type="ECO:0000259" key="12">
    <source>
        <dbReference type="Pfam" id="PF02709"/>
    </source>
</evidence>
<evidence type="ECO:0000256" key="7">
    <source>
        <dbReference type="ARBA" id="ARBA00022968"/>
    </source>
</evidence>
<dbReference type="GO" id="GO:0033842">
    <property type="term" value="F:N-acetyl-beta-glucosaminyl-derivative 4-beta-N-acetylgalactosaminyltransferase activity"/>
    <property type="evidence" value="ECO:0007669"/>
    <property type="project" value="TreeGrafter"/>
</dbReference>
<dbReference type="GO" id="GO:0005975">
    <property type="term" value="P:carbohydrate metabolic process"/>
    <property type="evidence" value="ECO:0007669"/>
    <property type="project" value="InterPro"/>
</dbReference>
<dbReference type="GO" id="GO:0006688">
    <property type="term" value="P:glycosphingolipid biosynthetic process"/>
    <property type="evidence" value="ECO:0007669"/>
    <property type="project" value="TreeGrafter"/>
</dbReference>
<dbReference type="InterPro" id="IPR029044">
    <property type="entry name" value="Nucleotide-diphossugar_trans"/>
</dbReference>
<evidence type="ECO:0000256" key="4">
    <source>
        <dbReference type="ARBA" id="ARBA00022676"/>
    </source>
</evidence>
<proteinExistence type="inferred from homology"/>
<comment type="pathway">
    <text evidence="2 11">Protein modification; protein glycosylation.</text>
</comment>
<protein>
    <recommendedName>
        <fullName evidence="11">Beta-1,4-galactosyltransferase</fullName>
        <ecNumber evidence="11">2.4.1.-</ecNumber>
    </recommendedName>
</protein>
<dbReference type="Gene3D" id="3.90.550.10">
    <property type="entry name" value="Spore Coat Polysaccharide Biosynthesis Protein SpsA, Chain A"/>
    <property type="match status" value="1"/>
</dbReference>
<evidence type="ECO:0000256" key="3">
    <source>
        <dbReference type="ARBA" id="ARBA00005735"/>
    </source>
</evidence>
<evidence type="ECO:0000256" key="9">
    <source>
        <dbReference type="ARBA" id="ARBA00023136"/>
    </source>
</evidence>
<accession>A0A813R4X0</accession>
<evidence type="ECO:0000256" key="10">
    <source>
        <dbReference type="ARBA" id="ARBA00023180"/>
    </source>
</evidence>
<name>A0A813R4X0_9BILA</name>
<reference evidence="14" key="1">
    <citation type="submission" date="2021-02" db="EMBL/GenBank/DDBJ databases">
        <authorList>
            <person name="Nowell W R."/>
        </authorList>
    </citation>
    <scope>NUCLEOTIDE SEQUENCE</scope>
</reference>
<evidence type="ECO:0000256" key="8">
    <source>
        <dbReference type="ARBA" id="ARBA00022989"/>
    </source>
</evidence>
<dbReference type="GO" id="GO:0016020">
    <property type="term" value="C:membrane"/>
    <property type="evidence" value="ECO:0007669"/>
    <property type="project" value="UniProtKB-SubCell"/>
</dbReference>
<comment type="function">
    <text evidence="11">Catalyses the transfer of galactose onto proteins or lipids.</text>
</comment>
<evidence type="ECO:0000313" key="17">
    <source>
        <dbReference type="Proteomes" id="UP000663870"/>
    </source>
</evidence>
<dbReference type="Proteomes" id="UP000663854">
    <property type="component" value="Unassembled WGS sequence"/>
</dbReference>
<evidence type="ECO:0000256" key="1">
    <source>
        <dbReference type="ARBA" id="ARBA00004606"/>
    </source>
</evidence>
<dbReference type="CDD" id="cd00899">
    <property type="entry name" value="b4GalT"/>
    <property type="match status" value="1"/>
</dbReference>
<feature type="domain" description="Galactosyltransferase N-terminal" evidence="13">
    <location>
        <begin position="80"/>
        <end position="215"/>
    </location>
</feature>
<evidence type="ECO:0000256" key="5">
    <source>
        <dbReference type="ARBA" id="ARBA00022679"/>
    </source>
</evidence>
<keyword evidence="8" id="KW-1133">Transmembrane helix</keyword>
<dbReference type="Pfam" id="PF13733">
    <property type="entry name" value="Glyco_transf_7N"/>
    <property type="match status" value="1"/>
</dbReference>
<dbReference type="PANTHER" id="PTHR19300">
    <property type="entry name" value="BETA-1,4-GALACTOSYLTRANSFERASE"/>
    <property type="match status" value="1"/>
</dbReference>
<dbReference type="EMBL" id="CAJNOH010000026">
    <property type="protein sequence ID" value="CAF0776678.1"/>
    <property type="molecule type" value="Genomic_DNA"/>
</dbReference>
<comment type="similarity">
    <text evidence="3 11">Belongs to the glycosyltransferase 7 family.</text>
</comment>
<dbReference type="EMBL" id="CAJNOL010000258">
    <property type="protein sequence ID" value="CAF0968189.1"/>
    <property type="molecule type" value="Genomic_DNA"/>
</dbReference>
<dbReference type="AlphaFoldDB" id="A0A813R4X0"/>
<dbReference type="GO" id="GO:0008378">
    <property type="term" value="F:galactosyltransferase activity"/>
    <property type="evidence" value="ECO:0007669"/>
    <property type="project" value="TreeGrafter"/>
</dbReference>
<keyword evidence="4 11" id="KW-0328">Glycosyltransferase</keyword>
<evidence type="ECO:0000313" key="16">
    <source>
        <dbReference type="Proteomes" id="UP000663854"/>
    </source>
</evidence>